<feature type="transmembrane region" description="Helical" evidence="1">
    <location>
        <begin position="45"/>
        <end position="66"/>
    </location>
</feature>
<feature type="transmembrane region" description="Helical" evidence="1">
    <location>
        <begin position="12"/>
        <end position="33"/>
    </location>
</feature>
<sequence>MIKQTRIRRIWTRTVINPVLVGVVALAILISFVVQRLRGDAGPSYSVIAAIVVGLALFSFILYLVMRSIRDAIGRRFGEDG</sequence>
<proteinExistence type="predicted"/>
<evidence type="ECO:0000313" key="2">
    <source>
        <dbReference type="EMBL" id="GAO40612.1"/>
    </source>
</evidence>
<keyword evidence="3" id="KW-1185">Reference proteome</keyword>
<organism evidence="2 3">
    <name type="scientific">Sphingomonas changbaiensis NBRC 104936</name>
    <dbReference type="NCBI Taxonomy" id="1219043"/>
    <lineage>
        <taxon>Bacteria</taxon>
        <taxon>Pseudomonadati</taxon>
        <taxon>Pseudomonadota</taxon>
        <taxon>Alphaproteobacteria</taxon>
        <taxon>Sphingomonadales</taxon>
        <taxon>Sphingomonadaceae</taxon>
        <taxon>Sphingomonas</taxon>
    </lineage>
</organism>
<evidence type="ECO:0000313" key="3">
    <source>
        <dbReference type="Proteomes" id="UP000033202"/>
    </source>
</evidence>
<keyword evidence="1" id="KW-1133">Transmembrane helix</keyword>
<dbReference type="Proteomes" id="UP000033202">
    <property type="component" value="Unassembled WGS sequence"/>
</dbReference>
<keyword evidence="1" id="KW-0812">Transmembrane</keyword>
<dbReference type="EMBL" id="BBWU01000049">
    <property type="protein sequence ID" value="GAO40612.1"/>
    <property type="molecule type" value="Genomic_DNA"/>
</dbReference>
<name>A0A0E9MS59_9SPHN</name>
<reference evidence="2 3" key="1">
    <citation type="submission" date="2015-04" db="EMBL/GenBank/DDBJ databases">
        <title>Whole genome shotgun sequence of Sphingomonas changbaiensis NBRC 104936.</title>
        <authorList>
            <person name="Katano-Makiyama Y."/>
            <person name="Hosoyama A."/>
            <person name="Hashimoto M."/>
            <person name="Noguchi M."/>
            <person name="Tsuchikane K."/>
            <person name="Ohji S."/>
            <person name="Yamazoe A."/>
            <person name="Ichikawa N."/>
            <person name="Kimura A."/>
            <person name="Fujita N."/>
        </authorList>
    </citation>
    <scope>NUCLEOTIDE SEQUENCE [LARGE SCALE GENOMIC DNA]</scope>
    <source>
        <strain evidence="2 3">NBRC 104936</strain>
    </source>
</reference>
<gene>
    <name evidence="2" type="ORF">SCH01S_49_00260</name>
</gene>
<evidence type="ECO:0000256" key="1">
    <source>
        <dbReference type="SAM" id="Phobius"/>
    </source>
</evidence>
<protein>
    <submittedName>
        <fullName evidence="2">Uncharacterized protein</fullName>
    </submittedName>
</protein>
<keyword evidence="1" id="KW-0472">Membrane</keyword>
<comment type="caution">
    <text evidence="2">The sequence shown here is derived from an EMBL/GenBank/DDBJ whole genome shotgun (WGS) entry which is preliminary data.</text>
</comment>
<accession>A0A0E9MS59</accession>
<dbReference type="AlphaFoldDB" id="A0A0E9MS59"/>